<name>A0A7J8X2L0_GOSAI</name>
<dbReference type="EMBL" id="JABFAA010000005">
    <property type="protein sequence ID" value="MBA0681511.1"/>
    <property type="molecule type" value="Genomic_DNA"/>
</dbReference>
<evidence type="ECO:0000256" key="1">
    <source>
        <dbReference type="SAM" id="SignalP"/>
    </source>
</evidence>
<evidence type="ECO:0000313" key="2">
    <source>
        <dbReference type="EMBL" id="MBA0681511.1"/>
    </source>
</evidence>
<dbReference type="AlphaFoldDB" id="A0A7J8X2L0"/>
<feature type="non-terminal residue" evidence="2">
    <location>
        <position position="103"/>
    </location>
</feature>
<reference evidence="2 3" key="1">
    <citation type="journal article" date="2019" name="Genome Biol. Evol.">
        <title>Insights into the evolution of the New World diploid cottons (Gossypium, subgenus Houzingenia) based on genome sequencing.</title>
        <authorList>
            <person name="Grover C.E."/>
            <person name="Arick M.A. 2nd"/>
            <person name="Thrash A."/>
            <person name="Conover J.L."/>
            <person name="Sanders W.S."/>
            <person name="Peterson D.G."/>
            <person name="Frelichowski J.E."/>
            <person name="Scheffler J.A."/>
            <person name="Scheffler B.E."/>
            <person name="Wendel J.F."/>
        </authorList>
    </citation>
    <scope>NUCLEOTIDE SEQUENCE [LARGE SCALE GENOMIC DNA]</scope>
    <source>
        <strain evidence="2">185</strain>
        <tissue evidence="2">Leaf</tissue>
    </source>
</reference>
<feature type="signal peptide" evidence="1">
    <location>
        <begin position="1"/>
        <end position="16"/>
    </location>
</feature>
<gene>
    <name evidence="2" type="ORF">Goari_023310</name>
</gene>
<evidence type="ECO:0000313" key="3">
    <source>
        <dbReference type="Proteomes" id="UP000593577"/>
    </source>
</evidence>
<organism evidence="2 3">
    <name type="scientific">Gossypium aridum</name>
    <name type="common">American cotton</name>
    <name type="synonym">Erioxylum aridum</name>
    <dbReference type="NCBI Taxonomy" id="34290"/>
    <lineage>
        <taxon>Eukaryota</taxon>
        <taxon>Viridiplantae</taxon>
        <taxon>Streptophyta</taxon>
        <taxon>Embryophyta</taxon>
        <taxon>Tracheophyta</taxon>
        <taxon>Spermatophyta</taxon>
        <taxon>Magnoliopsida</taxon>
        <taxon>eudicotyledons</taxon>
        <taxon>Gunneridae</taxon>
        <taxon>Pentapetalae</taxon>
        <taxon>rosids</taxon>
        <taxon>malvids</taxon>
        <taxon>Malvales</taxon>
        <taxon>Malvaceae</taxon>
        <taxon>Malvoideae</taxon>
        <taxon>Gossypium</taxon>
    </lineage>
</organism>
<comment type="caution">
    <text evidence="2">The sequence shown here is derived from an EMBL/GenBank/DDBJ whole genome shotgun (WGS) entry which is preliminary data.</text>
</comment>
<dbReference type="Proteomes" id="UP000593577">
    <property type="component" value="Unassembled WGS sequence"/>
</dbReference>
<sequence>MRTLLWIIFVYDELMLLENFWWICPNRCKIDSIKFQTSCIDMAASSAWMLKVQFCGIANEDRAGCGGVLRDKEGVARALFLGPVAANDTDLAEIGAVMVDVIM</sequence>
<feature type="chain" id="PRO_5029620828" description="RNase H type-1 domain-containing protein" evidence="1">
    <location>
        <begin position="17"/>
        <end position="103"/>
    </location>
</feature>
<accession>A0A7J8X2L0</accession>
<protein>
    <recommendedName>
        <fullName evidence="4">RNase H type-1 domain-containing protein</fullName>
    </recommendedName>
</protein>
<proteinExistence type="predicted"/>
<keyword evidence="3" id="KW-1185">Reference proteome</keyword>
<keyword evidence="1" id="KW-0732">Signal</keyword>
<evidence type="ECO:0008006" key="4">
    <source>
        <dbReference type="Google" id="ProtNLM"/>
    </source>
</evidence>